<dbReference type="Proteomes" id="UP000265703">
    <property type="component" value="Unassembled WGS sequence"/>
</dbReference>
<sequence length="130" mass="14495">MKGTGSKSVKRNKSSKKIVDAGNHPVPSIDVQQTSNPNGVSGTEDAEQTTCDESESHVEENTTEKAERSKTILSWEHVVDKIKISDKTDHDWLANGYNISKDFRDFQASTVERLKNDPTLSYSIDIDEIL</sequence>
<evidence type="ECO:0000313" key="3">
    <source>
        <dbReference type="Proteomes" id="UP000265703"/>
    </source>
</evidence>
<comment type="caution">
    <text evidence="2">The sequence shown here is derived from an EMBL/GenBank/DDBJ whole genome shotgun (WGS) entry which is preliminary data.</text>
</comment>
<feature type="compositionally biased region" description="Basic and acidic residues" evidence="1">
    <location>
        <begin position="54"/>
        <end position="67"/>
    </location>
</feature>
<reference evidence="2 3" key="1">
    <citation type="submission" date="2018-06" db="EMBL/GenBank/DDBJ databases">
        <title>Comparative genomics reveals the genomic features of Rhizophagus irregularis, R. cerebriforme, R. diaphanum and Gigaspora rosea, and their symbiotic lifestyle signature.</title>
        <authorList>
            <person name="Morin E."/>
            <person name="San Clemente H."/>
            <person name="Chen E.C.H."/>
            <person name="De La Providencia I."/>
            <person name="Hainaut M."/>
            <person name="Kuo A."/>
            <person name="Kohler A."/>
            <person name="Murat C."/>
            <person name="Tang N."/>
            <person name="Roy S."/>
            <person name="Loubradou J."/>
            <person name="Henrissat B."/>
            <person name="Grigoriev I.V."/>
            <person name="Corradi N."/>
            <person name="Roux C."/>
            <person name="Martin F.M."/>
        </authorList>
    </citation>
    <scope>NUCLEOTIDE SEQUENCE [LARGE SCALE GENOMIC DNA]</scope>
    <source>
        <strain evidence="2 3">DAOM 227022</strain>
    </source>
</reference>
<evidence type="ECO:0000313" key="2">
    <source>
        <dbReference type="EMBL" id="RIA91903.1"/>
    </source>
</evidence>
<organism evidence="2 3">
    <name type="scientific">Glomus cerebriforme</name>
    <dbReference type="NCBI Taxonomy" id="658196"/>
    <lineage>
        <taxon>Eukaryota</taxon>
        <taxon>Fungi</taxon>
        <taxon>Fungi incertae sedis</taxon>
        <taxon>Mucoromycota</taxon>
        <taxon>Glomeromycotina</taxon>
        <taxon>Glomeromycetes</taxon>
        <taxon>Glomerales</taxon>
        <taxon>Glomeraceae</taxon>
        <taxon>Glomus</taxon>
    </lineage>
</organism>
<name>A0A397T154_9GLOM</name>
<keyword evidence="3" id="KW-1185">Reference proteome</keyword>
<feature type="compositionally biased region" description="Polar residues" evidence="1">
    <location>
        <begin position="30"/>
        <end position="41"/>
    </location>
</feature>
<protein>
    <submittedName>
        <fullName evidence="2">Uncharacterized protein</fullName>
    </submittedName>
</protein>
<dbReference type="EMBL" id="QKYT01000139">
    <property type="protein sequence ID" value="RIA91903.1"/>
    <property type="molecule type" value="Genomic_DNA"/>
</dbReference>
<gene>
    <name evidence="2" type="ORF">C1645_92834</name>
</gene>
<feature type="compositionally biased region" description="Acidic residues" evidence="1">
    <location>
        <begin position="44"/>
        <end position="53"/>
    </location>
</feature>
<dbReference type="OrthoDB" id="2440940at2759"/>
<evidence type="ECO:0000256" key="1">
    <source>
        <dbReference type="SAM" id="MobiDB-lite"/>
    </source>
</evidence>
<feature type="region of interest" description="Disordered" evidence="1">
    <location>
        <begin position="1"/>
        <end position="67"/>
    </location>
</feature>
<accession>A0A397T154</accession>
<dbReference type="AlphaFoldDB" id="A0A397T154"/>
<proteinExistence type="predicted"/>